<sequence length="194" mass="20861">MTLADVCFRASLYTVCGFIACSNACAACKPEALQLTPAMIDEFLRKPEILLQRYASSKRGTQDLSVSISQYAAEVPTGAQAIKSILPGATLQQREAIGKGLYRAVAFCEAVDPAIAIRIKNVVKSIGDNVVTHAYLFAESLSDPPIDNSPPQSLTKRTSAQPPVRERGLIGEPSLTDPGSLKLADPFRPIDAWK</sequence>
<feature type="region of interest" description="Disordered" evidence="1">
    <location>
        <begin position="146"/>
        <end position="194"/>
    </location>
</feature>
<dbReference type="KEGG" id="bid:Bind_2761"/>
<evidence type="ECO:0000313" key="4">
    <source>
        <dbReference type="Proteomes" id="UP000001695"/>
    </source>
</evidence>
<dbReference type="EMBL" id="CP001016">
    <property type="protein sequence ID" value="ACB96333.1"/>
    <property type="molecule type" value="Genomic_DNA"/>
</dbReference>
<proteinExistence type="predicted"/>
<protein>
    <recommendedName>
        <fullName evidence="5">HEAT repeat domain-containing protein</fullName>
    </recommendedName>
</protein>
<feature type="chain" id="PRO_5002778985" description="HEAT repeat domain-containing protein" evidence="2">
    <location>
        <begin position="27"/>
        <end position="194"/>
    </location>
</feature>
<reference evidence="4" key="1">
    <citation type="submission" date="2008-03" db="EMBL/GenBank/DDBJ databases">
        <title>Complete sequence of chromosome of Beijerinckia indica subsp. indica ATCC 9039.</title>
        <authorList>
            <consortium name="US DOE Joint Genome Institute"/>
            <person name="Copeland A."/>
            <person name="Lucas S."/>
            <person name="Lapidus A."/>
            <person name="Glavina del Rio T."/>
            <person name="Dalin E."/>
            <person name="Tice H."/>
            <person name="Bruce D."/>
            <person name="Goodwin L."/>
            <person name="Pitluck S."/>
            <person name="LaButti K."/>
            <person name="Schmutz J."/>
            <person name="Larimer F."/>
            <person name="Land M."/>
            <person name="Hauser L."/>
            <person name="Kyrpides N."/>
            <person name="Mikhailova N."/>
            <person name="Dunfield P.F."/>
            <person name="Dedysh S.N."/>
            <person name="Liesack W."/>
            <person name="Saw J.H."/>
            <person name="Alam M."/>
            <person name="Chen Y."/>
            <person name="Murrell J.C."/>
            <person name="Richardson P."/>
        </authorList>
    </citation>
    <scope>NUCLEOTIDE SEQUENCE [LARGE SCALE GENOMIC DNA]</scope>
    <source>
        <strain evidence="4">ATCC 9039 / DSM 1715 / NCIMB 8712</strain>
    </source>
</reference>
<keyword evidence="4" id="KW-1185">Reference proteome</keyword>
<evidence type="ECO:0000256" key="2">
    <source>
        <dbReference type="SAM" id="SignalP"/>
    </source>
</evidence>
<feature type="compositionally biased region" description="Polar residues" evidence="1">
    <location>
        <begin position="149"/>
        <end position="161"/>
    </location>
</feature>
<feature type="signal peptide" evidence="2">
    <location>
        <begin position="1"/>
        <end position="26"/>
    </location>
</feature>
<name>B2IJV8_BEII9</name>
<evidence type="ECO:0008006" key="5">
    <source>
        <dbReference type="Google" id="ProtNLM"/>
    </source>
</evidence>
<keyword evidence="2" id="KW-0732">Signal</keyword>
<evidence type="ECO:0000313" key="3">
    <source>
        <dbReference type="EMBL" id="ACB96333.1"/>
    </source>
</evidence>
<gene>
    <name evidence="3" type="ordered locus">Bind_2761</name>
</gene>
<accession>B2IJV8</accession>
<organism evidence="3 4">
    <name type="scientific">Beijerinckia indica subsp. indica (strain ATCC 9039 / DSM 1715 / NCIMB 8712)</name>
    <dbReference type="NCBI Taxonomy" id="395963"/>
    <lineage>
        <taxon>Bacteria</taxon>
        <taxon>Pseudomonadati</taxon>
        <taxon>Pseudomonadota</taxon>
        <taxon>Alphaproteobacteria</taxon>
        <taxon>Hyphomicrobiales</taxon>
        <taxon>Beijerinckiaceae</taxon>
        <taxon>Beijerinckia</taxon>
    </lineage>
</organism>
<evidence type="ECO:0000256" key="1">
    <source>
        <dbReference type="SAM" id="MobiDB-lite"/>
    </source>
</evidence>
<dbReference type="RefSeq" id="WP_012385684.1">
    <property type="nucleotide sequence ID" value="NC_010581.1"/>
</dbReference>
<dbReference type="AlphaFoldDB" id="B2IJV8"/>
<dbReference type="Proteomes" id="UP000001695">
    <property type="component" value="Chromosome"/>
</dbReference>
<dbReference type="STRING" id="395963.Bind_2761"/>
<reference evidence="3 4" key="2">
    <citation type="journal article" date="2010" name="J. Bacteriol.">
        <title>Complete genome sequence of Beijerinckia indica subsp. indica.</title>
        <authorList>
            <person name="Tamas I."/>
            <person name="Dedysh S.N."/>
            <person name="Liesack W."/>
            <person name="Stott M.B."/>
            <person name="Alam M."/>
            <person name="Murrell J.C."/>
            <person name="Dunfield P.F."/>
        </authorList>
    </citation>
    <scope>NUCLEOTIDE SEQUENCE [LARGE SCALE GENOMIC DNA]</scope>
    <source>
        <strain evidence="4">ATCC 9039 / DSM 1715 / NCIMB 8712</strain>
    </source>
</reference>
<dbReference type="HOGENOM" id="CLU_1400080_0_0_5"/>